<evidence type="ECO:0000313" key="3">
    <source>
        <dbReference type="Proteomes" id="UP001281761"/>
    </source>
</evidence>
<evidence type="ECO:0000256" key="1">
    <source>
        <dbReference type="SAM" id="MobiDB-lite"/>
    </source>
</evidence>
<feature type="compositionally biased region" description="Polar residues" evidence="1">
    <location>
        <begin position="101"/>
        <end position="114"/>
    </location>
</feature>
<accession>A0ABQ9Y0M7</accession>
<feature type="region of interest" description="Disordered" evidence="1">
    <location>
        <begin position="228"/>
        <end position="250"/>
    </location>
</feature>
<sequence>MSNEQSGVLPDIQKIKRDQPTTRSIFATVPKLSPALSTFDLLSATTTSDGGTYVDSFHGIVNTNPTSSGLFSTDAHQAFEESLQNHIFLPSLRSRPKQHQHISSIPTIGPSDSPSPHSPYKLFSSSSPSLVAPRFPTHSPKELIHKGSQELDKSSPSQSDLLLNSSFPHLLSHSEVFQSPATSRNDLLFSSDTLLPITKSPSSSPHQILTLSLPKPKTSIHTSMIVPTKPNNPPSTDDSHPHSFPTVQRPTSSLNLAPLFPKIQPDPVPPISLAPPIFNPSLFPPPLPPSNPLSFPSFFNSAPRKQTKTKVNGAVLVPIHHIWVSDGTLLSTRGDNVHFQFGWRALLVKISVIPPNHQLTANDVLPVYRFRVKAENIKSLTIHEVDSNHEKRIRDFFRYSKQKQKTEQQLAGESTNDFDPIFDSSASPISLSEDSVMYDLFLRTYQQPPLQLATPQEKQNWKWNEVKTIPPYPERIFGNSMVVRVSSPPEEFSSTIAEFKKRLQKHGRKIELVTAESEKKSESEDREKPDKFLSPETF</sequence>
<keyword evidence="3" id="KW-1185">Reference proteome</keyword>
<name>A0ABQ9Y0M7_9EUKA</name>
<reference evidence="2 3" key="1">
    <citation type="journal article" date="2022" name="bioRxiv">
        <title>Genomics of Preaxostyla Flagellates Illuminates Evolutionary Transitions and the Path Towards Mitochondrial Loss.</title>
        <authorList>
            <person name="Novak L.V.F."/>
            <person name="Treitli S.C."/>
            <person name="Pyrih J."/>
            <person name="Halakuc P."/>
            <person name="Pipaliya S.V."/>
            <person name="Vacek V."/>
            <person name="Brzon O."/>
            <person name="Soukal P."/>
            <person name="Eme L."/>
            <person name="Dacks J.B."/>
            <person name="Karnkowska A."/>
            <person name="Elias M."/>
            <person name="Hampl V."/>
        </authorList>
    </citation>
    <scope>NUCLEOTIDE SEQUENCE [LARGE SCALE GENOMIC DNA]</scope>
    <source>
        <strain evidence="2">NAU3</strain>
        <tissue evidence="2">Gut</tissue>
    </source>
</reference>
<dbReference type="EMBL" id="JARBJD010000047">
    <property type="protein sequence ID" value="KAK2957301.1"/>
    <property type="molecule type" value="Genomic_DNA"/>
</dbReference>
<feature type="compositionally biased region" description="Basic and acidic residues" evidence="1">
    <location>
        <begin position="516"/>
        <end position="538"/>
    </location>
</feature>
<evidence type="ECO:0000313" key="2">
    <source>
        <dbReference type="EMBL" id="KAK2957301.1"/>
    </source>
</evidence>
<feature type="region of interest" description="Disordered" evidence="1">
    <location>
        <begin position="512"/>
        <end position="538"/>
    </location>
</feature>
<gene>
    <name evidence="2" type="ORF">BLNAU_7679</name>
</gene>
<organism evidence="2 3">
    <name type="scientific">Blattamonas nauphoetae</name>
    <dbReference type="NCBI Taxonomy" id="2049346"/>
    <lineage>
        <taxon>Eukaryota</taxon>
        <taxon>Metamonada</taxon>
        <taxon>Preaxostyla</taxon>
        <taxon>Oxymonadida</taxon>
        <taxon>Blattamonas</taxon>
    </lineage>
</organism>
<dbReference type="Proteomes" id="UP001281761">
    <property type="component" value="Unassembled WGS sequence"/>
</dbReference>
<protein>
    <submittedName>
        <fullName evidence="2">Uncharacterized protein</fullName>
    </submittedName>
</protein>
<feature type="region of interest" description="Disordered" evidence="1">
    <location>
        <begin position="94"/>
        <end position="125"/>
    </location>
</feature>
<comment type="caution">
    <text evidence="2">The sequence shown here is derived from an EMBL/GenBank/DDBJ whole genome shotgun (WGS) entry which is preliminary data.</text>
</comment>
<proteinExistence type="predicted"/>